<protein>
    <recommendedName>
        <fullName evidence="3">LSM domain-containing protein</fullName>
    </recommendedName>
</protein>
<proteinExistence type="predicted"/>
<sequence length="59" mass="6531">YRNIILSCAHEYRSPSRAAVERAVTESSDGQNVTVDMTGRFVGLVTIPGEYITKVEVED</sequence>
<organism evidence="1 2">
    <name type="scientific">Cryomyces antarcticus</name>
    <dbReference type="NCBI Taxonomy" id="329879"/>
    <lineage>
        <taxon>Eukaryota</taxon>
        <taxon>Fungi</taxon>
        <taxon>Dikarya</taxon>
        <taxon>Ascomycota</taxon>
        <taxon>Pezizomycotina</taxon>
        <taxon>Dothideomycetes</taxon>
        <taxon>Dothideomycetes incertae sedis</taxon>
        <taxon>Cryomyces</taxon>
    </lineage>
</organism>
<name>A0ABR0K276_9PEZI</name>
<dbReference type="Proteomes" id="UP001357485">
    <property type="component" value="Unassembled WGS sequence"/>
</dbReference>
<comment type="caution">
    <text evidence="1">The sequence shown here is derived from an EMBL/GenBank/DDBJ whole genome shotgun (WGS) entry which is preliminary data.</text>
</comment>
<dbReference type="Gene3D" id="2.30.30.100">
    <property type="match status" value="1"/>
</dbReference>
<keyword evidence="2" id="KW-1185">Reference proteome</keyword>
<feature type="non-terminal residue" evidence="1">
    <location>
        <position position="1"/>
    </location>
</feature>
<evidence type="ECO:0000313" key="2">
    <source>
        <dbReference type="Proteomes" id="UP001357485"/>
    </source>
</evidence>
<evidence type="ECO:0000313" key="1">
    <source>
        <dbReference type="EMBL" id="KAK5082625.1"/>
    </source>
</evidence>
<dbReference type="EMBL" id="JAVRRA010026566">
    <property type="protein sequence ID" value="KAK5082625.1"/>
    <property type="molecule type" value="Genomic_DNA"/>
</dbReference>
<accession>A0ABR0K276</accession>
<evidence type="ECO:0008006" key="3">
    <source>
        <dbReference type="Google" id="ProtNLM"/>
    </source>
</evidence>
<gene>
    <name evidence="1" type="ORF">LTR16_008308</name>
</gene>
<reference evidence="1 2" key="1">
    <citation type="submission" date="2023-08" db="EMBL/GenBank/DDBJ databases">
        <title>Black Yeasts Isolated from many extreme environments.</title>
        <authorList>
            <person name="Coleine C."/>
            <person name="Stajich J.E."/>
            <person name="Selbmann L."/>
        </authorList>
    </citation>
    <scope>NUCLEOTIDE SEQUENCE [LARGE SCALE GENOMIC DNA]</scope>
    <source>
        <strain evidence="1 2">CCFEE 536</strain>
    </source>
</reference>